<dbReference type="GO" id="GO:0004035">
    <property type="term" value="F:alkaline phosphatase activity"/>
    <property type="evidence" value="ECO:0007669"/>
    <property type="project" value="UniProtKB-EC"/>
</dbReference>
<dbReference type="GO" id="GO:0046872">
    <property type="term" value="F:metal ion binding"/>
    <property type="evidence" value="ECO:0007669"/>
    <property type="project" value="UniProtKB-KW"/>
</dbReference>
<comment type="caution">
    <text evidence="17">The sequence shown here is derived from an EMBL/GenBank/DDBJ whole genome shotgun (WGS) entry which is preliminary data.</text>
</comment>
<dbReference type="InterPro" id="IPR017850">
    <property type="entry name" value="Alkaline_phosphatase_core_sf"/>
</dbReference>
<organism evidence="17 18">
    <name type="scientific">Oedothorax gibbosus</name>
    <dbReference type="NCBI Taxonomy" id="931172"/>
    <lineage>
        <taxon>Eukaryota</taxon>
        <taxon>Metazoa</taxon>
        <taxon>Ecdysozoa</taxon>
        <taxon>Arthropoda</taxon>
        <taxon>Chelicerata</taxon>
        <taxon>Arachnida</taxon>
        <taxon>Araneae</taxon>
        <taxon>Araneomorphae</taxon>
        <taxon>Entelegynae</taxon>
        <taxon>Araneoidea</taxon>
        <taxon>Linyphiidae</taxon>
        <taxon>Erigoninae</taxon>
        <taxon>Oedothorax</taxon>
    </lineage>
</organism>
<dbReference type="Proteomes" id="UP000827092">
    <property type="component" value="Unassembled WGS sequence"/>
</dbReference>
<evidence type="ECO:0000256" key="15">
    <source>
        <dbReference type="RuleBase" id="RU003946"/>
    </source>
</evidence>
<feature type="binding site" evidence="14">
    <location>
        <position position="88"/>
    </location>
    <ligand>
        <name>Mg(2+)</name>
        <dbReference type="ChEBI" id="CHEBI:18420"/>
    </ligand>
</feature>
<evidence type="ECO:0000256" key="13">
    <source>
        <dbReference type="PIRSR" id="PIRSR601952-1"/>
    </source>
</evidence>
<feature type="binding site" evidence="14">
    <location>
        <position position="413"/>
    </location>
    <ligand>
        <name>Zn(2+)</name>
        <dbReference type="ChEBI" id="CHEBI:29105"/>
        <label>2</label>
    </ligand>
</feature>
<dbReference type="FunFam" id="3.40.720.10:FF:000008">
    <property type="entry name" value="Alkaline phosphatase"/>
    <property type="match status" value="1"/>
</dbReference>
<evidence type="ECO:0000256" key="12">
    <source>
        <dbReference type="ARBA" id="ARBA00023288"/>
    </source>
</evidence>
<dbReference type="GO" id="GO:0098552">
    <property type="term" value="C:side of membrane"/>
    <property type="evidence" value="ECO:0007669"/>
    <property type="project" value="UniProtKB-KW"/>
</dbReference>
<evidence type="ECO:0000313" key="18">
    <source>
        <dbReference type="Proteomes" id="UP000827092"/>
    </source>
</evidence>
<keyword evidence="11" id="KW-0325">Glycoprotein</keyword>
<evidence type="ECO:0000256" key="3">
    <source>
        <dbReference type="ARBA" id="ARBA00012647"/>
    </source>
</evidence>
<comment type="similarity">
    <text evidence="2 15">Belongs to the alkaline phosphatase family.</text>
</comment>
<evidence type="ECO:0000256" key="1">
    <source>
        <dbReference type="ARBA" id="ARBA00004609"/>
    </source>
</evidence>
<evidence type="ECO:0000256" key="6">
    <source>
        <dbReference type="ARBA" id="ARBA00022723"/>
    </source>
</evidence>
<evidence type="ECO:0000256" key="10">
    <source>
        <dbReference type="ARBA" id="ARBA00023136"/>
    </source>
</evidence>
<sequence length="586" mass="65655">MPLTLFEVNNLLLAEVERSCSAPCDRMSQTLPLSPRAICPAYQPGGYFPRVVRYRHHWYQQAKSQLMKNLRDVDSTAVAKNIILFIGDGMGITTVTTARILRGQQKGHTGEEYELAFDKFQHVALAKTYNTDSQVGDSGACATALMCGVKGKFETVGLDDKGVYNRCESSFDSKVFCLADWAQTEGKSTGLVTTTRVTHATPAAMYAHSANRYWESDDKIARDPPTDPKKGDCKDIARQLVEDSPGKNFNVILGGGRRHFLPRREPDPKNPDNAGRREDGRNLIEEWQRDKKARGLSYKYVSKKRELDKVDPHKVDYLLGLFGAGHMSYESDRDKGVEGEPSIAQMTRRAIEVLKKNPRGYLLMVEGGRIDHSHHFNNAHRALVDTLAFEDAVIAALEMTRSDETLMVVTSDHSHVFAFGGYPKRGNPIFGTDDKPSDVDNMPYTTLLYANGPGYNHNFPTGRENLTGVSTEDKNFIQQSAVPRRWDSHGGEDVPVYAHGPMAHLFRGVFEQTYVPHALAYASCIGPQRDDCERRRQSYHRQLIECPSPHTVDEQAYSSGVVSCLQTGWNLLYSLYLLLVLVNLRT</sequence>
<feature type="binding site" evidence="14">
    <location>
        <position position="375"/>
    </location>
    <ligand>
        <name>Zn(2+)</name>
        <dbReference type="ChEBI" id="CHEBI:29105"/>
        <label>2</label>
    </ligand>
</feature>
<name>A0AAV6U9H8_9ARAC</name>
<evidence type="ECO:0000256" key="16">
    <source>
        <dbReference type="SAM" id="MobiDB-lite"/>
    </source>
</evidence>
<feature type="compositionally biased region" description="Basic and acidic residues" evidence="16">
    <location>
        <begin position="262"/>
        <end position="281"/>
    </location>
</feature>
<keyword evidence="7" id="KW-0378">Hydrolase</keyword>
<dbReference type="GO" id="GO:0005886">
    <property type="term" value="C:plasma membrane"/>
    <property type="evidence" value="ECO:0007669"/>
    <property type="project" value="UniProtKB-SubCell"/>
</dbReference>
<feature type="binding site" evidence="14">
    <location>
        <position position="88"/>
    </location>
    <ligand>
        <name>Zn(2+)</name>
        <dbReference type="ChEBI" id="CHEBI:29105"/>
        <label>2</label>
    </ligand>
</feature>
<evidence type="ECO:0000256" key="9">
    <source>
        <dbReference type="ARBA" id="ARBA00022842"/>
    </source>
</evidence>
<dbReference type="PANTHER" id="PTHR11596">
    <property type="entry name" value="ALKALINE PHOSPHATASE"/>
    <property type="match status" value="1"/>
</dbReference>
<accession>A0AAV6U9H8</accession>
<evidence type="ECO:0000313" key="17">
    <source>
        <dbReference type="EMBL" id="KAG8180523.1"/>
    </source>
</evidence>
<comment type="cofactor">
    <cofactor evidence="14">
        <name>Mg(2+)</name>
        <dbReference type="ChEBI" id="CHEBI:18420"/>
    </cofactor>
    <text evidence="14">Binds 1 Mg(2+) ion.</text>
</comment>
<evidence type="ECO:0000256" key="11">
    <source>
        <dbReference type="ARBA" id="ARBA00023180"/>
    </source>
</evidence>
<evidence type="ECO:0000256" key="4">
    <source>
        <dbReference type="ARBA" id="ARBA00022475"/>
    </source>
</evidence>
<feature type="region of interest" description="Disordered" evidence="16">
    <location>
        <begin position="257"/>
        <end position="281"/>
    </location>
</feature>
<protein>
    <recommendedName>
        <fullName evidence="3">alkaline phosphatase</fullName>
        <ecNumber evidence="3">3.1.3.1</ecNumber>
    </recommendedName>
</protein>
<dbReference type="AlphaFoldDB" id="A0AAV6U9H8"/>
<dbReference type="EMBL" id="JAFNEN010000560">
    <property type="protein sequence ID" value="KAG8180523.1"/>
    <property type="molecule type" value="Genomic_DNA"/>
</dbReference>
<feature type="binding site" evidence="14">
    <location>
        <position position="201"/>
    </location>
    <ligand>
        <name>Mg(2+)</name>
        <dbReference type="ChEBI" id="CHEBI:18420"/>
    </ligand>
</feature>
<dbReference type="Pfam" id="PF00245">
    <property type="entry name" value="Alk_phosphatase"/>
    <property type="match status" value="1"/>
</dbReference>
<feature type="binding site" evidence="14">
    <location>
        <position position="199"/>
    </location>
    <ligand>
        <name>Mg(2+)</name>
        <dbReference type="ChEBI" id="CHEBI:18420"/>
    </ligand>
</feature>
<feature type="binding site" evidence="14">
    <location>
        <position position="371"/>
    </location>
    <ligand>
        <name>Zn(2+)</name>
        <dbReference type="ChEBI" id="CHEBI:29105"/>
        <label>2</label>
    </ligand>
</feature>
<keyword evidence="12" id="KW-0449">Lipoprotein</keyword>
<feature type="binding site" evidence="14">
    <location>
        <position position="366"/>
    </location>
    <ligand>
        <name>Mg(2+)</name>
        <dbReference type="ChEBI" id="CHEBI:18420"/>
    </ligand>
</feature>
<evidence type="ECO:0000256" key="2">
    <source>
        <dbReference type="ARBA" id="ARBA00005984"/>
    </source>
</evidence>
<keyword evidence="4" id="KW-1003">Cell membrane</keyword>
<dbReference type="CDD" id="cd16012">
    <property type="entry name" value="ALP"/>
    <property type="match status" value="1"/>
</dbReference>
<dbReference type="EC" id="3.1.3.1" evidence="3"/>
<dbReference type="PANTHER" id="PTHR11596:SF91">
    <property type="entry name" value="ALKALINE PHOSPHATASE-RELATED"/>
    <property type="match status" value="1"/>
</dbReference>
<keyword evidence="5" id="KW-0336">GPI-anchor</keyword>
<dbReference type="Gene3D" id="3.40.720.10">
    <property type="entry name" value="Alkaline Phosphatase, subunit A"/>
    <property type="match status" value="1"/>
</dbReference>
<evidence type="ECO:0000256" key="8">
    <source>
        <dbReference type="ARBA" id="ARBA00022833"/>
    </source>
</evidence>
<comment type="subcellular location">
    <subcellularLocation>
        <location evidence="1">Cell membrane</location>
        <topology evidence="1">Lipid-anchor</topology>
        <topology evidence="1">GPI-anchor</topology>
    </subcellularLocation>
</comment>
<keyword evidence="10" id="KW-0472">Membrane</keyword>
<gene>
    <name evidence="17" type="ORF">JTE90_007476</name>
</gene>
<feature type="binding site" evidence="14">
    <location>
        <position position="489"/>
    </location>
    <ligand>
        <name>Zn(2+)</name>
        <dbReference type="ChEBI" id="CHEBI:29105"/>
        <label>2</label>
    </ligand>
</feature>
<evidence type="ECO:0000256" key="5">
    <source>
        <dbReference type="ARBA" id="ARBA00022622"/>
    </source>
</evidence>
<feature type="binding site" evidence="14">
    <location>
        <position position="412"/>
    </location>
    <ligand>
        <name>Zn(2+)</name>
        <dbReference type="ChEBI" id="CHEBI:29105"/>
        <label>2</label>
    </ligand>
</feature>
<feature type="active site" description="Phosphoserine intermediate" evidence="13">
    <location>
        <position position="138"/>
    </location>
</feature>
<dbReference type="SUPFAM" id="SSF53649">
    <property type="entry name" value="Alkaline phosphatase-like"/>
    <property type="match status" value="1"/>
</dbReference>
<reference evidence="17 18" key="1">
    <citation type="journal article" date="2022" name="Nat. Ecol. Evol.">
        <title>A masculinizing supergene underlies an exaggerated male reproductive morph in a spider.</title>
        <authorList>
            <person name="Hendrickx F."/>
            <person name="De Corte Z."/>
            <person name="Sonet G."/>
            <person name="Van Belleghem S.M."/>
            <person name="Kostlbacher S."/>
            <person name="Vangestel C."/>
        </authorList>
    </citation>
    <scope>NUCLEOTIDE SEQUENCE [LARGE SCALE GENOMIC DNA]</scope>
    <source>
        <strain evidence="17">W744_W776</strain>
    </source>
</reference>
<keyword evidence="18" id="KW-1185">Reference proteome</keyword>
<dbReference type="PRINTS" id="PR00113">
    <property type="entry name" value="ALKPHPHTASE"/>
</dbReference>
<keyword evidence="9 14" id="KW-0460">Magnesium</keyword>
<comment type="cofactor">
    <cofactor evidence="14">
        <name>Zn(2+)</name>
        <dbReference type="ChEBI" id="CHEBI:29105"/>
    </cofactor>
    <text evidence="14">Binds 2 Zn(2+) ions.</text>
</comment>
<dbReference type="InterPro" id="IPR001952">
    <property type="entry name" value="Alkaline_phosphatase"/>
</dbReference>
<evidence type="ECO:0000256" key="14">
    <source>
        <dbReference type="PIRSR" id="PIRSR601952-2"/>
    </source>
</evidence>
<keyword evidence="8 14" id="KW-0862">Zinc</keyword>
<keyword evidence="6 14" id="KW-0479">Metal-binding</keyword>
<proteinExistence type="inferred from homology"/>
<dbReference type="SMART" id="SM00098">
    <property type="entry name" value="alkPPc"/>
    <property type="match status" value="1"/>
</dbReference>
<evidence type="ECO:0000256" key="7">
    <source>
        <dbReference type="ARBA" id="ARBA00022801"/>
    </source>
</evidence>